<reference evidence="2 3" key="1">
    <citation type="submission" date="2019-02" db="EMBL/GenBank/DDBJ databases">
        <title>Deep-cultivation of Planctomycetes and their phenomic and genomic characterization uncovers novel biology.</title>
        <authorList>
            <person name="Wiegand S."/>
            <person name="Jogler M."/>
            <person name="Boedeker C."/>
            <person name="Pinto D."/>
            <person name="Vollmers J."/>
            <person name="Rivas-Marin E."/>
            <person name="Kohn T."/>
            <person name="Peeters S.H."/>
            <person name="Heuer A."/>
            <person name="Rast P."/>
            <person name="Oberbeckmann S."/>
            <person name="Bunk B."/>
            <person name="Jeske O."/>
            <person name="Meyerdierks A."/>
            <person name="Storesund J.E."/>
            <person name="Kallscheuer N."/>
            <person name="Luecker S."/>
            <person name="Lage O.M."/>
            <person name="Pohl T."/>
            <person name="Merkel B.J."/>
            <person name="Hornburger P."/>
            <person name="Mueller R.-W."/>
            <person name="Bruemmer F."/>
            <person name="Labrenz M."/>
            <person name="Spormann A.M."/>
            <person name="Op den Camp H."/>
            <person name="Overmann J."/>
            <person name="Amann R."/>
            <person name="Jetten M.S.M."/>
            <person name="Mascher T."/>
            <person name="Medema M.H."/>
            <person name="Devos D.P."/>
            <person name="Kaster A.-K."/>
            <person name="Ovreas L."/>
            <person name="Rohde M."/>
            <person name="Galperin M.Y."/>
            <person name="Jogler C."/>
        </authorList>
    </citation>
    <scope>NUCLEOTIDE SEQUENCE [LARGE SCALE GENOMIC DNA]</scope>
    <source>
        <strain evidence="2 3">Mal4</strain>
    </source>
</reference>
<sequence length="857" mass="95079">MVHESDSRMTELDRLRTEAAELGDALESAAERLETAGLCPDIRLVARLTGWEERLGELSEQIRATESVHDGEPEADVWSIDQLEHACRKQELSSRARELVTRVESLRHVDEPEFRPLVEARAEAGQWLTSLSSRNADAIGEAVAELEASPPAWLSLLQLVEQAETLSDDDWSRLDEAVSETYGRSLAIAAARGKLTGEPVAEVTEPDPEQLVVDRPIFPVAPPQDPAPAAVPPAEDLFSSDNVFADDDAPNPETDSGRIRLTGRSQSIETTPPKRQLKGHYEELPAAIVDSAIAAINAEGPEQRLEIDRLVVRLVLGERIGLAYHLALGNENEASPEHIPAWLLRAWSVSPHVMFPQGRLAADLTRSLSQYRPGTDDTATEEAIQYMVCACALRAALIAPSTRAAAILRSMPMRPGFSHLYNYCVRIATYGEQLGGVLPQAFKKETGTVNHDRRLADLQAEVSRWHHKFIAGRLEYEVAEQLFMRGHWSVRQTAARRDPQRVRRWMRWQAAQRAIDGVVAPLVQGQWEKLAESRRLLKVLRESDLLPGGQRHRQDPEGDRQIASLLQDVRSYVQQATAAAALMGRDQGPVLVPAIDEIRGEVCERHEPVLRELNEALAVAPSEDLQMGLSCLIRAIGQIRDLVDPATAVPDREPDLRHLLQGELLKVPTLMLDSDWEPQCSAAVLEEEILRSLTGPQPDWRMAFQLHCDQGNHSATQKLLSLDVWTETEHTEMTAVRRELLGWMEQSMLQELSRGMALLREAVARGAISGDDRVRYESCLSQLKHKVAGAVFSADDVELLTELQNELEQAVQRAADRSDADGEPADESLHASPEHVGEDAVASEAWVVDWIGEEDGS</sequence>
<protein>
    <submittedName>
        <fullName evidence="2">Uncharacterized protein</fullName>
    </submittedName>
</protein>
<dbReference type="OrthoDB" id="498769at2"/>
<name>A0A517Z2V8_9PLAN</name>
<dbReference type="RefSeq" id="WP_145367420.1">
    <property type="nucleotide sequence ID" value="NZ_CP036275.1"/>
</dbReference>
<proteinExistence type="predicted"/>
<evidence type="ECO:0000313" key="3">
    <source>
        <dbReference type="Proteomes" id="UP000320496"/>
    </source>
</evidence>
<organism evidence="2 3">
    <name type="scientific">Maioricimonas rarisocia</name>
    <dbReference type="NCBI Taxonomy" id="2528026"/>
    <lineage>
        <taxon>Bacteria</taxon>
        <taxon>Pseudomonadati</taxon>
        <taxon>Planctomycetota</taxon>
        <taxon>Planctomycetia</taxon>
        <taxon>Planctomycetales</taxon>
        <taxon>Planctomycetaceae</taxon>
        <taxon>Maioricimonas</taxon>
    </lineage>
</organism>
<evidence type="ECO:0000313" key="2">
    <source>
        <dbReference type="EMBL" id="QDU36793.1"/>
    </source>
</evidence>
<dbReference type="EMBL" id="CP036275">
    <property type="protein sequence ID" value="QDU36793.1"/>
    <property type="molecule type" value="Genomic_DNA"/>
</dbReference>
<dbReference type="KEGG" id="mri:Mal4_10910"/>
<feature type="compositionally biased region" description="Basic and acidic residues" evidence="1">
    <location>
        <begin position="827"/>
        <end position="838"/>
    </location>
</feature>
<gene>
    <name evidence="2" type="ORF">Mal4_10910</name>
</gene>
<accession>A0A517Z2V8</accession>
<feature type="region of interest" description="Disordered" evidence="1">
    <location>
        <begin position="810"/>
        <end position="841"/>
    </location>
</feature>
<feature type="region of interest" description="Disordered" evidence="1">
    <location>
        <begin position="225"/>
        <end position="274"/>
    </location>
</feature>
<dbReference type="AlphaFoldDB" id="A0A517Z2V8"/>
<dbReference type="Proteomes" id="UP000320496">
    <property type="component" value="Chromosome"/>
</dbReference>
<keyword evidence="3" id="KW-1185">Reference proteome</keyword>
<evidence type="ECO:0000256" key="1">
    <source>
        <dbReference type="SAM" id="MobiDB-lite"/>
    </source>
</evidence>